<dbReference type="EMBL" id="FR872657">
    <property type="protein sequence ID" value="CCB91837.1"/>
    <property type="molecule type" value="Genomic_DNA"/>
</dbReference>
<gene>
    <name evidence="4" type="primary">yuaI</name>
    <name evidence="4" type="ORF">WCH_AX07010</name>
</gene>
<dbReference type="PANTHER" id="PTHR43877">
    <property type="entry name" value="AMINOALKYLPHOSPHONATE N-ACETYLTRANSFERASE-RELATED-RELATED"/>
    <property type="match status" value="1"/>
</dbReference>
<dbReference type="SUPFAM" id="SSF55729">
    <property type="entry name" value="Acyl-CoA N-acyltransferases (Nat)"/>
    <property type="match status" value="1"/>
</dbReference>
<evidence type="ECO:0000256" key="1">
    <source>
        <dbReference type="ARBA" id="ARBA00022679"/>
    </source>
</evidence>
<reference evidence="4" key="1">
    <citation type="submission" date="2011-05" db="EMBL/GenBank/DDBJ databases">
        <title>Unity in variety -- the pan-genome of the Chlamydiae.</title>
        <authorList>
            <person name="Collingro A."/>
            <person name="Tischler P."/>
            <person name="Weinmaier T."/>
            <person name="Penz T."/>
            <person name="Heinz E."/>
            <person name="Brunham R.C."/>
            <person name="Read T.D."/>
            <person name="Bavoil P.M."/>
            <person name="Sachse K."/>
            <person name="Kahane S."/>
            <person name="Friedman M.G."/>
            <person name="Rattei T."/>
            <person name="Myers G.S.A."/>
            <person name="Horn M."/>
        </authorList>
    </citation>
    <scope>NUCLEOTIDE SEQUENCE</scope>
    <source>
        <strain evidence="4">2032/99</strain>
    </source>
</reference>
<dbReference type="AlphaFoldDB" id="F8LEC1"/>
<dbReference type="InterPro" id="IPR016181">
    <property type="entry name" value="Acyl_CoA_acyltransferase"/>
</dbReference>
<keyword evidence="2 4" id="KW-0012">Acyltransferase</keyword>
<dbReference type="PROSITE" id="PS51186">
    <property type="entry name" value="GNAT"/>
    <property type="match status" value="1"/>
</dbReference>
<dbReference type="Gene3D" id="3.40.630.30">
    <property type="match status" value="1"/>
</dbReference>
<dbReference type="CDD" id="cd04301">
    <property type="entry name" value="NAT_SF"/>
    <property type="match status" value="1"/>
</dbReference>
<accession>F8LEC1</accession>
<dbReference type="InterPro" id="IPR050832">
    <property type="entry name" value="Bact_Acetyltransf"/>
</dbReference>
<sequence length="182" mass="20942">MKEKLNMIEIRNATPEDAEQIAKVHVKSWQTTYQKIVDEEVLSAMNWEDRVENWRETIKSLGSQATILVAVENDRIVGFLSGGQARQTLENCDAEIYAIYLLEESRGKGIGRNLVNKYFKWLTENGFHSCFVWIAKENPYQSFYLSVGAEKTDLEGISRVRSNKIPTVAYIWKTVDNLTNFP</sequence>
<evidence type="ECO:0000256" key="2">
    <source>
        <dbReference type="ARBA" id="ARBA00023315"/>
    </source>
</evidence>
<dbReference type="GO" id="GO:0016747">
    <property type="term" value="F:acyltransferase activity, transferring groups other than amino-acyl groups"/>
    <property type="evidence" value="ECO:0007669"/>
    <property type="project" value="InterPro"/>
</dbReference>
<dbReference type="InterPro" id="IPR000182">
    <property type="entry name" value="GNAT_dom"/>
</dbReference>
<dbReference type="EC" id="2.3.1.-" evidence="4"/>
<organism evidence="4">
    <name type="scientific">Waddlia chondrophila 2032/99</name>
    <dbReference type="NCBI Taxonomy" id="765953"/>
    <lineage>
        <taxon>Bacteria</taxon>
        <taxon>Pseudomonadati</taxon>
        <taxon>Chlamydiota</taxon>
        <taxon>Chlamydiia</taxon>
        <taxon>Parachlamydiales</taxon>
        <taxon>Waddliaceae</taxon>
        <taxon>Waddlia</taxon>
    </lineage>
</organism>
<dbReference type="Pfam" id="PF00583">
    <property type="entry name" value="Acetyltransf_1"/>
    <property type="match status" value="1"/>
</dbReference>
<protein>
    <submittedName>
        <fullName evidence="4">Uncharacterized N-acetyltransferase YuaI</fullName>
        <ecNumber evidence="4">2.3.1.-</ecNumber>
    </submittedName>
</protein>
<feature type="domain" description="N-acetyltransferase" evidence="3">
    <location>
        <begin position="8"/>
        <end position="176"/>
    </location>
</feature>
<keyword evidence="1 4" id="KW-0808">Transferase</keyword>
<name>F8LEC1_9BACT</name>
<proteinExistence type="predicted"/>
<evidence type="ECO:0000259" key="3">
    <source>
        <dbReference type="PROSITE" id="PS51186"/>
    </source>
</evidence>
<evidence type="ECO:0000313" key="4">
    <source>
        <dbReference type="EMBL" id="CCB91837.1"/>
    </source>
</evidence>